<dbReference type="InterPro" id="IPR032675">
    <property type="entry name" value="LRR_dom_sf"/>
</dbReference>
<evidence type="ECO:0000313" key="2">
    <source>
        <dbReference type="Proteomes" id="UP000789570"/>
    </source>
</evidence>
<dbReference type="Gene3D" id="3.80.10.10">
    <property type="entry name" value="Ribonuclease Inhibitor"/>
    <property type="match status" value="1"/>
</dbReference>
<dbReference type="EMBL" id="CAJVPQ010001574">
    <property type="protein sequence ID" value="CAG8559547.1"/>
    <property type="molecule type" value="Genomic_DNA"/>
</dbReference>
<name>A0A9N9FST2_9GLOM</name>
<dbReference type="OrthoDB" id="2313610at2759"/>
<proteinExistence type="predicted"/>
<protein>
    <submittedName>
        <fullName evidence="1">3093_t:CDS:1</fullName>
    </submittedName>
</protein>
<dbReference type="SUPFAM" id="SSF52047">
    <property type="entry name" value="RNI-like"/>
    <property type="match status" value="1"/>
</dbReference>
<gene>
    <name evidence="1" type="ORF">FCALED_LOCUS6529</name>
</gene>
<reference evidence="1" key="1">
    <citation type="submission" date="2021-06" db="EMBL/GenBank/DDBJ databases">
        <authorList>
            <person name="Kallberg Y."/>
            <person name="Tangrot J."/>
            <person name="Rosling A."/>
        </authorList>
    </citation>
    <scope>NUCLEOTIDE SEQUENCE</scope>
    <source>
        <strain evidence="1">UK204</strain>
    </source>
</reference>
<accession>A0A9N9FST2</accession>
<evidence type="ECO:0000313" key="1">
    <source>
        <dbReference type="EMBL" id="CAG8559547.1"/>
    </source>
</evidence>
<sequence>MITFGGYVPNGLAELVSVQKHIKYLELNGYLKTTIQPFTKFPNTLTKLRIVGCFRIPWSLISELSNLQELSLSLINEIDDEYLIKFLEINGNNLKELSLYKNIALNGSLNLKLGKFCPNLRSLRIVFPNGDIVPLKGIFNSCQQLECIEILRSLFFLEERELLEIVVDFSPKKIYKLSIDLALCNIDPKTTFQWGLRSILERCANRVPCIPLSFIINSSSNLGIRLSKSNIKIIEEYI</sequence>
<keyword evidence="2" id="KW-1185">Reference proteome</keyword>
<comment type="caution">
    <text evidence="1">The sequence shown here is derived from an EMBL/GenBank/DDBJ whole genome shotgun (WGS) entry which is preliminary data.</text>
</comment>
<dbReference type="Proteomes" id="UP000789570">
    <property type="component" value="Unassembled WGS sequence"/>
</dbReference>
<dbReference type="AlphaFoldDB" id="A0A9N9FST2"/>
<organism evidence="1 2">
    <name type="scientific">Funneliformis caledonium</name>
    <dbReference type="NCBI Taxonomy" id="1117310"/>
    <lineage>
        <taxon>Eukaryota</taxon>
        <taxon>Fungi</taxon>
        <taxon>Fungi incertae sedis</taxon>
        <taxon>Mucoromycota</taxon>
        <taxon>Glomeromycotina</taxon>
        <taxon>Glomeromycetes</taxon>
        <taxon>Glomerales</taxon>
        <taxon>Glomeraceae</taxon>
        <taxon>Funneliformis</taxon>
    </lineage>
</organism>